<accession>A0ACB9CUB5</accession>
<protein>
    <submittedName>
        <fullName evidence="1">Uncharacterized protein</fullName>
    </submittedName>
</protein>
<proteinExistence type="predicted"/>
<name>A0ACB9CUB5_CICIN</name>
<comment type="caution">
    <text evidence="1">The sequence shown here is derived from an EMBL/GenBank/DDBJ whole genome shotgun (WGS) entry which is preliminary data.</text>
</comment>
<organism evidence="1 2">
    <name type="scientific">Cichorium intybus</name>
    <name type="common">Chicory</name>
    <dbReference type="NCBI Taxonomy" id="13427"/>
    <lineage>
        <taxon>Eukaryota</taxon>
        <taxon>Viridiplantae</taxon>
        <taxon>Streptophyta</taxon>
        <taxon>Embryophyta</taxon>
        <taxon>Tracheophyta</taxon>
        <taxon>Spermatophyta</taxon>
        <taxon>Magnoliopsida</taxon>
        <taxon>eudicotyledons</taxon>
        <taxon>Gunneridae</taxon>
        <taxon>Pentapetalae</taxon>
        <taxon>asterids</taxon>
        <taxon>campanulids</taxon>
        <taxon>Asterales</taxon>
        <taxon>Asteraceae</taxon>
        <taxon>Cichorioideae</taxon>
        <taxon>Cichorieae</taxon>
        <taxon>Cichoriinae</taxon>
        <taxon>Cichorium</taxon>
    </lineage>
</organism>
<dbReference type="Proteomes" id="UP001055811">
    <property type="component" value="Linkage Group LG05"/>
</dbReference>
<dbReference type="EMBL" id="CM042013">
    <property type="protein sequence ID" value="KAI3737795.1"/>
    <property type="molecule type" value="Genomic_DNA"/>
</dbReference>
<evidence type="ECO:0000313" key="2">
    <source>
        <dbReference type="Proteomes" id="UP001055811"/>
    </source>
</evidence>
<sequence length="135" mass="14630">MNDIIGLSVSITSSSVLVTIQRTGLFAYSYNGKLRWSTGPVISRLGYRQGCQKNITCCYFVSAPVIDHCDANIYNLNSFGKRLSITAGNNGKLYVIVADRSVIVGLDVRTGTVVWKQSIGPLITQDLSPVVDING</sequence>
<evidence type="ECO:0000313" key="1">
    <source>
        <dbReference type="EMBL" id="KAI3737795.1"/>
    </source>
</evidence>
<reference evidence="1 2" key="2">
    <citation type="journal article" date="2022" name="Mol. Ecol. Resour.">
        <title>The genomes of chicory, endive, great burdock and yacon provide insights into Asteraceae paleo-polyploidization history and plant inulin production.</title>
        <authorList>
            <person name="Fan W."/>
            <person name="Wang S."/>
            <person name="Wang H."/>
            <person name="Wang A."/>
            <person name="Jiang F."/>
            <person name="Liu H."/>
            <person name="Zhao H."/>
            <person name="Xu D."/>
            <person name="Zhang Y."/>
        </authorList>
    </citation>
    <scope>NUCLEOTIDE SEQUENCE [LARGE SCALE GENOMIC DNA]</scope>
    <source>
        <strain evidence="2">cv. Punajuju</strain>
        <tissue evidence="1">Leaves</tissue>
    </source>
</reference>
<gene>
    <name evidence="1" type="ORF">L2E82_27807</name>
</gene>
<keyword evidence="2" id="KW-1185">Reference proteome</keyword>
<reference evidence="2" key="1">
    <citation type="journal article" date="2022" name="Mol. Ecol. Resour.">
        <title>The genomes of chicory, endive, great burdock and yacon provide insights into Asteraceae palaeo-polyploidization history and plant inulin production.</title>
        <authorList>
            <person name="Fan W."/>
            <person name="Wang S."/>
            <person name="Wang H."/>
            <person name="Wang A."/>
            <person name="Jiang F."/>
            <person name="Liu H."/>
            <person name="Zhao H."/>
            <person name="Xu D."/>
            <person name="Zhang Y."/>
        </authorList>
    </citation>
    <scope>NUCLEOTIDE SEQUENCE [LARGE SCALE GENOMIC DNA]</scope>
    <source>
        <strain evidence="2">cv. Punajuju</strain>
    </source>
</reference>